<comment type="caution">
    <text evidence="1">The sequence shown here is derived from an EMBL/GenBank/DDBJ whole genome shotgun (WGS) entry which is preliminary data.</text>
</comment>
<evidence type="ECO:0000313" key="2">
    <source>
        <dbReference type="Proteomes" id="UP000324797"/>
    </source>
</evidence>
<name>A0A5S4YIX3_9BRAD</name>
<dbReference type="AlphaFoldDB" id="A0A5S4YIX3"/>
<protein>
    <submittedName>
        <fullName evidence="1">Uncharacterized protein</fullName>
    </submittedName>
</protein>
<dbReference type="Proteomes" id="UP000324797">
    <property type="component" value="Unassembled WGS sequence"/>
</dbReference>
<accession>A0A5S4YIX3</accession>
<dbReference type="EMBL" id="VSTH01000080">
    <property type="protein sequence ID" value="TYO64048.1"/>
    <property type="molecule type" value="Genomic_DNA"/>
</dbReference>
<evidence type="ECO:0000313" key="1">
    <source>
        <dbReference type="EMBL" id="TYO64048.1"/>
    </source>
</evidence>
<reference evidence="1 2" key="1">
    <citation type="submission" date="2019-08" db="EMBL/GenBank/DDBJ databases">
        <title>Bradyrhizobium hipponensis sp. nov., a rhizobium isolated from a Lupinus angustifolius root nodule in Tunisia.</title>
        <authorList>
            <person name="Off K."/>
            <person name="Rejili M."/>
            <person name="Mars M."/>
            <person name="Brachmann A."/>
            <person name="Marin M."/>
        </authorList>
    </citation>
    <scope>NUCLEOTIDE SEQUENCE [LARGE SCALE GENOMIC DNA]</scope>
    <source>
        <strain evidence="2">aSej3</strain>
    </source>
</reference>
<keyword evidence="2" id="KW-1185">Reference proteome</keyword>
<organism evidence="1 2">
    <name type="scientific">Bradyrhizobium hipponense</name>
    <dbReference type="NCBI Taxonomy" id="2605638"/>
    <lineage>
        <taxon>Bacteria</taxon>
        <taxon>Pseudomonadati</taxon>
        <taxon>Pseudomonadota</taxon>
        <taxon>Alphaproteobacteria</taxon>
        <taxon>Hyphomicrobiales</taxon>
        <taxon>Nitrobacteraceae</taxon>
        <taxon>Bradyrhizobium</taxon>
    </lineage>
</organism>
<sequence>MKRLRFVRKASLKARLDLEAQQLRDEARSCPPGHQRDSLLRKARRNEITSHITEWLTLPRWQPPK</sequence>
<proteinExistence type="predicted"/>
<gene>
    <name evidence="1" type="ORF">FXV83_24040</name>
</gene>